<dbReference type="PANTHER" id="PTHR42788:SF13">
    <property type="entry name" value="ALIPHATIC SULFONATES IMPORT ATP-BINDING PROTEIN SSUB"/>
    <property type="match status" value="1"/>
</dbReference>
<proteinExistence type="inferred from homology"/>
<comment type="similarity">
    <text evidence="1">Belongs to the ABC transporter superfamily.</text>
</comment>
<dbReference type="SMART" id="SM00382">
    <property type="entry name" value="AAA"/>
    <property type="match status" value="1"/>
</dbReference>
<evidence type="ECO:0000313" key="7">
    <source>
        <dbReference type="EMBL" id="KAA5614570.1"/>
    </source>
</evidence>
<evidence type="ECO:0000256" key="3">
    <source>
        <dbReference type="ARBA" id="ARBA00022741"/>
    </source>
</evidence>
<dbReference type="GO" id="GO:0005524">
    <property type="term" value="F:ATP binding"/>
    <property type="evidence" value="ECO:0007669"/>
    <property type="project" value="UniProtKB-KW"/>
</dbReference>
<dbReference type="InterPro" id="IPR027417">
    <property type="entry name" value="P-loop_NTPase"/>
</dbReference>
<evidence type="ECO:0000313" key="8">
    <source>
        <dbReference type="Proteomes" id="UP000325255"/>
    </source>
</evidence>
<comment type="caution">
    <text evidence="7">The sequence shown here is derived from an EMBL/GenBank/DDBJ whole genome shotgun (WGS) entry which is preliminary data.</text>
</comment>
<keyword evidence="4 7" id="KW-0067">ATP-binding</keyword>
<keyword evidence="2" id="KW-0813">Transport</keyword>
<evidence type="ECO:0000256" key="1">
    <source>
        <dbReference type="ARBA" id="ARBA00005417"/>
    </source>
</evidence>
<dbReference type="OrthoDB" id="7336028at2"/>
<keyword evidence="3" id="KW-0547">Nucleotide-binding</keyword>
<evidence type="ECO:0000256" key="4">
    <source>
        <dbReference type="ARBA" id="ARBA00022840"/>
    </source>
</evidence>
<dbReference type="EMBL" id="VWPK01000001">
    <property type="protein sequence ID" value="KAA5614570.1"/>
    <property type="molecule type" value="Genomic_DNA"/>
</dbReference>
<protein>
    <submittedName>
        <fullName evidence="7">ABC transporter ATP-binding protein</fullName>
    </submittedName>
</protein>
<sequence length="287" mass="30668">MAISTLPGGPTTGSWPKPWQRPEAVATGSGNGRLALRHVGKRYDVEGRRLAVLEDVSLEVNGGGFVSIVGPSGCGKSTLLRLVVGLEPCDRGEILVDGTVVRGIHRDRSIAFQDHRLLPWLTLAGNVSLALEGLGVPAAARQGRVSEVLHLVGLQDFADAFPHQLSGGMAQRGAIARALVRAPRILLLDEPFGALDAITRLRLQEELLRLWQARGVTTLLVTHDVEEALYLSDTVVVMQSTPGQIGARIEVPLPRPRDRTGEAFGTLRRQVLRAMGEGGALPGAGLH</sequence>
<dbReference type="CDD" id="cd03293">
    <property type="entry name" value="ABC_NrtD_SsuB_transporters"/>
    <property type="match status" value="1"/>
</dbReference>
<dbReference type="InterPro" id="IPR050166">
    <property type="entry name" value="ABC_transporter_ATP-bind"/>
</dbReference>
<organism evidence="7 8">
    <name type="scientific">Rhodovastum atsumiense</name>
    <dbReference type="NCBI Taxonomy" id="504468"/>
    <lineage>
        <taxon>Bacteria</taxon>
        <taxon>Pseudomonadati</taxon>
        <taxon>Pseudomonadota</taxon>
        <taxon>Alphaproteobacteria</taxon>
        <taxon>Acetobacterales</taxon>
        <taxon>Acetobacteraceae</taxon>
        <taxon>Rhodovastum</taxon>
    </lineage>
</organism>
<feature type="region of interest" description="Disordered" evidence="5">
    <location>
        <begin position="1"/>
        <end position="28"/>
    </location>
</feature>
<evidence type="ECO:0000256" key="2">
    <source>
        <dbReference type="ARBA" id="ARBA00022448"/>
    </source>
</evidence>
<dbReference type="RefSeq" id="WP_150038233.1">
    <property type="nucleotide sequence ID" value="NZ_OW485601.1"/>
</dbReference>
<name>A0A5M6J1U2_9PROT</name>
<dbReference type="PANTHER" id="PTHR42788">
    <property type="entry name" value="TAURINE IMPORT ATP-BINDING PROTEIN-RELATED"/>
    <property type="match status" value="1"/>
</dbReference>
<dbReference type="PROSITE" id="PS50893">
    <property type="entry name" value="ABC_TRANSPORTER_2"/>
    <property type="match status" value="1"/>
</dbReference>
<evidence type="ECO:0000259" key="6">
    <source>
        <dbReference type="PROSITE" id="PS50893"/>
    </source>
</evidence>
<dbReference type="AlphaFoldDB" id="A0A5M6J1U2"/>
<dbReference type="Proteomes" id="UP000325255">
    <property type="component" value="Unassembled WGS sequence"/>
</dbReference>
<dbReference type="Gene3D" id="3.40.50.300">
    <property type="entry name" value="P-loop containing nucleotide triphosphate hydrolases"/>
    <property type="match status" value="1"/>
</dbReference>
<dbReference type="GO" id="GO:0016887">
    <property type="term" value="F:ATP hydrolysis activity"/>
    <property type="evidence" value="ECO:0007669"/>
    <property type="project" value="InterPro"/>
</dbReference>
<feature type="domain" description="ABC transporter" evidence="6">
    <location>
        <begin position="34"/>
        <end position="265"/>
    </location>
</feature>
<dbReference type="InterPro" id="IPR003439">
    <property type="entry name" value="ABC_transporter-like_ATP-bd"/>
</dbReference>
<dbReference type="Pfam" id="PF00005">
    <property type="entry name" value="ABC_tran"/>
    <property type="match status" value="1"/>
</dbReference>
<evidence type="ECO:0000256" key="5">
    <source>
        <dbReference type="SAM" id="MobiDB-lite"/>
    </source>
</evidence>
<dbReference type="InterPro" id="IPR003593">
    <property type="entry name" value="AAA+_ATPase"/>
</dbReference>
<keyword evidence="8" id="KW-1185">Reference proteome</keyword>
<gene>
    <name evidence="7" type="ORF">F1189_00080</name>
</gene>
<reference evidence="7 8" key="1">
    <citation type="submission" date="2019-09" db="EMBL/GenBank/DDBJ databases">
        <title>Genome sequence of Rhodovastum atsumiense, a diverse member of the Acetobacteraceae family of non-sulfur purple photosynthetic bacteria.</title>
        <authorList>
            <person name="Meyer T."/>
            <person name="Kyndt J."/>
        </authorList>
    </citation>
    <scope>NUCLEOTIDE SEQUENCE [LARGE SCALE GENOMIC DNA]</scope>
    <source>
        <strain evidence="7 8">DSM 21279</strain>
    </source>
</reference>
<dbReference type="SUPFAM" id="SSF52540">
    <property type="entry name" value="P-loop containing nucleoside triphosphate hydrolases"/>
    <property type="match status" value="1"/>
</dbReference>
<accession>A0A5M6J1U2</accession>